<evidence type="ECO:0000313" key="3">
    <source>
        <dbReference type="EMBL" id="KAK6516063.1"/>
    </source>
</evidence>
<proteinExistence type="predicted"/>
<feature type="transmembrane region" description="Helical" evidence="2">
    <location>
        <begin position="12"/>
        <end position="37"/>
    </location>
</feature>
<accession>A0AAN8RNM7</accession>
<sequence>MSNYPNGRPGDALLGALVTVLSVLVVGLLTLVTYLYFQLRKIHQKYKELLKESSTSSTSSTSLCQRIREQRKSAILHMVTDNDLEQQRDLYISSPISQHSDFTLKTMELSKPKIYPTDINSIEPSSPEREPWGIRKVRSIERLTGLTNELSMKSDRRDHSSEHAMVAQDHNPFYGQGEIFEYDITKPSIDPKFIQGGEMERGQALDVQYSKIRSPETVGVDAIHEQISCHRHETQFSGPSLLAVPQPSCFKRTQISRPTITSISTPINKSESESNIPPHARSLVLQDLYEDPLGTFFTNNTNPNAYGPSSIDSLEHYDRDEVPRPFLERSFSLNLAYSDPAEEISIKNRNSAGRKLKLYLKNARGHRKTIGSTQGKSAPPSKSPEGTISKTKRDLFRLPKTNREESPPQPLSDEGTLSNN</sequence>
<evidence type="ECO:0000256" key="2">
    <source>
        <dbReference type="SAM" id="Phobius"/>
    </source>
</evidence>
<feature type="region of interest" description="Disordered" evidence="1">
    <location>
        <begin position="364"/>
        <end position="420"/>
    </location>
</feature>
<keyword evidence="2" id="KW-0472">Membrane</keyword>
<protein>
    <submittedName>
        <fullName evidence="3">Uncharacterized protein</fullName>
    </submittedName>
</protein>
<dbReference type="EMBL" id="JAVHJM010000003">
    <property type="protein sequence ID" value="KAK6516063.1"/>
    <property type="molecule type" value="Genomic_DNA"/>
</dbReference>
<gene>
    <name evidence="3" type="ORF">TWF506_005976</name>
</gene>
<evidence type="ECO:0000313" key="4">
    <source>
        <dbReference type="Proteomes" id="UP001307849"/>
    </source>
</evidence>
<organism evidence="3 4">
    <name type="scientific">Arthrobotrys conoides</name>
    <dbReference type="NCBI Taxonomy" id="74498"/>
    <lineage>
        <taxon>Eukaryota</taxon>
        <taxon>Fungi</taxon>
        <taxon>Dikarya</taxon>
        <taxon>Ascomycota</taxon>
        <taxon>Pezizomycotina</taxon>
        <taxon>Orbiliomycetes</taxon>
        <taxon>Orbiliales</taxon>
        <taxon>Orbiliaceae</taxon>
        <taxon>Arthrobotrys</taxon>
    </lineage>
</organism>
<feature type="compositionally biased region" description="Basic and acidic residues" evidence="1">
    <location>
        <begin position="391"/>
        <end position="406"/>
    </location>
</feature>
<dbReference type="AlphaFoldDB" id="A0AAN8RNM7"/>
<evidence type="ECO:0000256" key="1">
    <source>
        <dbReference type="SAM" id="MobiDB-lite"/>
    </source>
</evidence>
<keyword evidence="2" id="KW-0812">Transmembrane</keyword>
<dbReference type="Proteomes" id="UP001307849">
    <property type="component" value="Unassembled WGS sequence"/>
</dbReference>
<name>A0AAN8RNM7_9PEZI</name>
<reference evidence="3 4" key="1">
    <citation type="submission" date="2019-10" db="EMBL/GenBank/DDBJ databases">
        <authorList>
            <person name="Palmer J.M."/>
        </authorList>
    </citation>
    <scope>NUCLEOTIDE SEQUENCE [LARGE SCALE GENOMIC DNA]</scope>
    <source>
        <strain evidence="3 4">TWF506</strain>
    </source>
</reference>
<comment type="caution">
    <text evidence="3">The sequence shown here is derived from an EMBL/GenBank/DDBJ whole genome shotgun (WGS) entry which is preliminary data.</text>
</comment>
<keyword evidence="4" id="KW-1185">Reference proteome</keyword>
<keyword evidence="2" id="KW-1133">Transmembrane helix</keyword>